<dbReference type="EC" id="5.3.1.24" evidence="1"/>
<dbReference type="AlphaFoldDB" id="H6RQZ2"/>
<dbReference type="STRING" id="1146883.BLASA_1957"/>
<protein>
    <submittedName>
        <fullName evidence="1">Putative N-(5'-phosphoribosyl)anthranilate isomerase</fullName>
        <ecNumber evidence="1">5.3.1.24</ecNumber>
    </submittedName>
</protein>
<name>H6RQZ2_BLASD</name>
<proteinExistence type="predicted"/>
<dbReference type="HOGENOM" id="CLU_1623949_0_0_11"/>
<keyword evidence="2" id="KW-1185">Reference proteome</keyword>
<dbReference type="GO" id="GO:0004640">
    <property type="term" value="F:phosphoribosylanthranilate isomerase activity"/>
    <property type="evidence" value="ECO:0007669"/>
    <property type="project" value="UniProtKB-EC"/>
</dbReference>
<dbReference type="KEGG" id="bsd:BLASA_1957"/>
<dbReference type="EMBL" id="FO117623">
    <property type="protein sequence ID" value="CCG02871.1"/>
    <property type="molecule type" value="Genomic_DNA"/>
</dbReference>
<reference evidence="1 2" key="1">
    <citation type="journal article" date="2012" name="J. Bacteriol.">
        <title>Genome Sequence of Blastococcus saxobsidens DD2, a Stone-Inhabiting Bacterium.</title>
        <authorList>
            <person name="Chouaia B."/>
            <person name="Crotti E."/>
            <person name="Brusetti L."/>
            <person name="Daffonchio D."/>
            <person name="Essoussi I."/>
            <person name="Nouioui I."/>
            <person name="Sbissi I."/>
            <person name="Ghodhbane-Gtari F."/>
            <person name="Gtari M."/>
            <person name="Vacherie B."/>
            <person name="Barbe V."/>
            <person name="Medigue C."/>
            <person name="Gury J."/>
            <person name="Pujic P."/>
            <person name="Normand P."/>
        </authorList>
    </citation>
    <scope>NUCLEOTIDE SEQUENCE [LARGE SCALE GENOMIC DNA]</scope>
    <source>
        <strain evidence="1 2">DD2</strain>
    </source>
</reference>
<accession>H6RQZ2</accession>
<evidence type="ECO:0000313" key="1">
    <source>
        <dbReference type="EMBL" id="CCG02871.1"/>
    </source>
</evidence>
<organism evidence="1 2">
    <name type="scientific">Blastococcus saxobsidens (strain DD2)</name>
    <dbReference type="NCBI Taxonomy" id="1146883"/>
    <lineage>
        <taxon>Bacteria</taxon>
        <taxon>Bacillati</taxon>
        <taxon>Actinomycetota</taxon>
        <taxon>Actinomycetes</taxon>
        <taxon>Geodermatophilales</taxon>
        <taxon>Geodermatophilaceae</taxon>
        <taxon>Blastococcus</taxon>
    </lineage>
</organism>
<keyword evidence="1" id="KW-0413">Isomerase</keyword>
<dbReference type="OrthoDB" id="5183149at2"/>
<gene>
    <name evidence="1" type="primary">trpF</name>
    <name evidence="1" type="ordered locus">BLASA_1957</name>
</gene>
<reference evidence="2" key="2">
    <citation type="submission" date="2012-02" db="EMBL/GenBank/DDBJ databases">
        <title>Complete genome sequence of Blastococcus saxobsidens strain DD2.</title>
        <authorList>
            <person name="Genoscope."/>
        </authorList>
    </citation>
    <scope>NUCLEOTIDE SEQUENCE [LARGE SCALE GENOMIC DNA]</scope>
    <source>
        <strain evidence="2">DD2</strain>
    </source>
</reference>
<dbReference type="Proteomes" id="UP000007517">
    <property type="component" value="Chromosome"/>
</dbReference>
<evidence type="ECO:0000313" key="2">
    <source>
        <dbReference type="Proteomes" id="UP000007517"/>
    </source>
</evidence>
<sequence>MAWWAALAVTLIFVVVVLVRPPGPQDQPDPARQRDGLLLDGPLVPSTVAGVEFGGSPVVLLFDREPPDRQELAGWLGELPRRVEVRLMLPEPPAAAVDPGLVEVVVDPDGRLADAVALPTPVDGGPGIGYAVVDSQRQVRYSTLDPAYLVNAFEVTTILKWVP</sequence>